<dbReference type="OrthoDB" id="9814063at2"/>
<keyword evidence="4" id="KW-0249">Electron transport</keyword>
<proteinExistence type="predicted"/>
<dbReference type="Proteomes" id="UP000260665">
    <property type="component" value="Unassembled WGS sequence"/>
</dbReference>
<comment type="caution">
    <text evidence="9">The sequence shown here is derived from an EMBL/GenBank/DDBJ whole genome shotgun (WGS) entry which is preliminary data.</text>
</comment>
<dbReference type="AlphaFoldDB" id="A0A3E1RG20"/>
<evidence type="ECO:0000256" key="7">
    <source>
        <dbReference type="SAM" id="SignalP"/>
    </source>
</evidence>
<feature type="chain" id="PRO_5017631391" evidence="7">
    <location>
        <begin position="23"/>
        <end position="103"/>
    </location>
</feature>
<evidence type="ECO:0000313" key="10">
    <source>
        <dbReference type="Proteomes" id="UP000260665"/>
    </source>
</evidence>
<protein>
    <submittedName>
        <fullName evidence="9">Cytochrome C</fullName>
    </submittedName>
</protein>
<evidence type="ECO:0000256" key="4">
    <source>
        <dbReference type="ARBA" id="ARBA00022982"/>
    </source>
</evidence>
<keyword evidence="1" id="KW-0813">Transport</keyword>
<dbReference type="GO" id="GO:0009055">
    <property type="term" value="F:electron transfer activity"/>
    <property type="evidence" value="ECO:0007669"/>
    <property type="project" value="InterPro"/>
</dbReference>
<keyword evidence="7" id="KW-0732">Signal</keyword>
<dbReference type="InterPro" id="IPR036909">
    <property type="entry name" value="Cyt_c-like_dom_sf"/>
</dbReference>
<feature type="domain" description="Cytochrome c" evidence="8">
    <location>
        <begin position="19"/>
        <end position="103"/>
    </location>
</feature>
<evidence type="ECO:0000256" key="3">
    <source>
        <dbReference type="ARBA" id="ARBA00022723"/>
    </source>
</evidence>
<feature type="binding site" description="covalent" evidence="6">
    <location>
        <position position="81"/>
    </location>
    <ligand>
        <name>heme c</name>
        <dbReference type="ChEBI" id="CHEBI:61717"/>
    </ligand>
</feature>
<dbReference type="SUPFAM" id="SSF46626">
    <property type="entry name" value="Cytochrome c"/>
    <property type="match status" value="1"/>
</dbReference>
<dbReference type="EMBL" id="QFZK01000001">
    <property type="protein sequence ID" value="RFO98327.1"/>
    <property type="molecule type" value="Genomic_DNA"/>
</dbReference>
<evidence type="ECO:0000256" key="2">
    <source>
        <dbReference type="ARBA" id="ARBA00022617"/>
    </source>
</evidence>
<dbReference type="Gene3D" id="1.10.760.10">
    <property type="entry name" value="Cytochrome c-like domain"/>
    <property type="match status" value="1"/>
</dbReference>
<feature type="binding site" description="covalent" evidence="6">
    <location>
        <position position="36"/>
    </location>
    <ligand>
        <name>heme c</name>
        <dbReference type="ChEBI" id="CHEBI:61717"/>
    </ligand>
</feature>
<evidence type="ECO:0000256" key="5">
    <source>
        <dbReference type="ARBA" id="ARBA00023004"/>
    </source>
</evidence>
<organism evidence="9 10">
    <name type="scientific">Rhodoferax lacus</name>
    <dbReference type="NCBI Taxonomy" id="2184758"/>
    <lineage>
        <taxon>Bacteria</taxon>
        <taxon>Pseudomonadati</taxon>
        <taxon>Pseudomonadota</taxon>
        <taxon>Betaproteobacteria</taxon>
        <taxon>Burkholderiales</taxon>
        <taxon>Comamonadaceae</taxon>
        <taxon>Rhodoferax</taxon>
    </lineage>
</organism>
<feature type="signal peptide" evidence="7">
    <location>
        <begin position="1"/>
        <end position="22"/>
    </location>
</feature>
<evidence type="ECO:0000256" key="6">
    <source>
        <dbReference type="PIRSR" id="PIRSR602324-1"/>
    </source>
</evidence>
<dbReference type="PRINTS" id="PR00606">
    <property type="entry name" value="CYTCHROMECID"/>
</dbReference>
<keyword evidence="10" id="KW-1185">Reference proteome</keyword>
<dbReference type="PROSITE" id="PS51007">
    <property type="entry name" value="CYTC"/>
    <property type="match status" value="1"/>
</dbReference>
<dbReference type="RefSeq" id="WP_117172826.1">
    <property type="nucleotide sequence ID" value="NZ_QFZK01000001.1"/>
</dbReference>
<keyword evidence="5 6" id="KW-0408">Iron</keyword>
<evidence type="ECO:0000313" key="9">
    <source>
        <dbReference type="EMBL" id="RFO98327.1"/>
    </source>
</evidence>
<dbReference type="GO" id="GO:0005506">
    <property type="term" value="F:iron ion binding"/>
    <property type="evidence" value="ECO:0007669"/>
    <property type="project" value="InterPro"/>
</dbReference>
<dbReference type="InterPro" id="IPR009056">
    <property type="entry name" value="Cyt_c-like_dom"/>
</dbReference>
<keyword evidence="3 6" id="KW-0479">Metal-binding</keyword>
<name>A0A3E1RG20_9BURK</name>
<feature type="binding site" description="covalent" evidence="6">
    <location>
        <position position="32"/>
    </location>
    <ligand>
        <name>heme c</name>
        <dbReference type="ChEBI" id="CHEBI:61717"/>
    </ligand>
</feature>
<accession>A0A3E1RG20</accession>
<dbReference type="Pfam" id="PF00034">
    <property type="entry name" value="Cytochrom_C"/>
    <property type="match status" value="1"/>
</dbReference>
<dbReference type="GO" id="GO:0020037">
    <property type="term" value="F:heme binding"/>
    <property type="evidence" value="ECO:0007669"/>
    <property type="project" value="InterPro"/>
</dbReference>
<reference evidence="9 10" key="1">
    <citation type="submission" date="2018-05" db="EMBL/GenBank/DDBJ databases">
        <title>Rhodoferax soyangensis sp.nov., isolated from an oligotrophic freshwater lake.</title>
        <authorList>
            <person name="Park M."/>
        </authorList>
    </citation>
    <scope>NUCLEOTIDE SEQUENCE [LARGE SCALE GENOMIC DNA]</scope>
    <source>
        <strain evidence="9 10">IMCC26218</strain>
    </source>
</reference>
<evidence type="ECO:0000259" key="8">
    <source>
        <dbReference type="PROSITE" id="PS51007"/>
    </source>
</evidence>
<gene>
    <name evidence="9" type="ORF">DIC66_00005</name>
</gene>
<keyword evidence="2 6" id="KW-0349">Heme</keyword>
<dbReference type="InterPro" id="IPR002324">
    <property type="entry name" value="Cyt_c_ID"/>
</dbReference>
<sequence length="103" mass="11289">MRKLVVTSWALCVAWFSVPAVAQTELAQSKNCVNCHANDKQLVGPTYVSIAARYKGDKEARDRLAIHIAQGSSGMWGKYAMPANPQVSAEEAKKLAAWVLEQK</sequence>
<comment type="PTM">
    <text evidence="6">Binds 1 heme c group covalently per subunit.</text>
</comment>
<evidence type="ECO:0000256" key="1">
    <source>
        <dbReference type="ARBA" id="ARBA00022448"/>
    </source>
</evidence>